<dbReference type="CDD" id="cd10517">
    <property type="entry name" value="SET_SETDB1"/>
    <property type="match status" value="1"/>
</dbReference>
<dbReference type="SUPFAM" id="SSF54171">
    <property type="entry name" value="DNA-binding domain"/>
    <property type="match status" value="1"/>
</dbReference>
<feature type="region of interest" description="Disordered" evidence="15">
    <location>
        <begin position="496"/>
        <end position="550"/>
    </location>
</feature>
<dbReference type="Gene3D" id="3.30.890.10">
    <property type="entry name" value="Methyl-cpg-binding Protein 2, Chain A"/>
    <property type="match status" value="1"/>
</dbReference>
<dbReference type="InterPro" id="IPR007728">
    <property type="entry name" value="Pre-SET_dom"/>
</dbReference>
<dbReference type="InterPro" id="IPR001739">
    <property type="entry name" value="Methyl_CpG_DNA-bd"/>
</dbReference>
<feature type="compositionally biased region" description="Polar residues" evidence="15">
    <location>
        <begin position="535"/>
        <end position="547"/>
    </location>
</feature>
<dbReference type="PANTHER" id="PTHR46024:SF1">
    <property type="entry name" value="HISTONE-LYSINE N-METHYLTRANSFERASE EGGLESS"/>
    <property type="match status" value="1"/>
</dbReference>
<evidence type="ECO:0000256" key="7">
    <source>
        <dbReference type="ARBA" id="ARBA00022691"/>
    </source>
</evidence>
<dbReference type="GO" id="GO:0003677">
    <property type="term" value="F:DNA binding"/>
    <property type="evidence" value="ECO:0007669"/>
    <property type="project" value="InterPro"/>
</dbReference>
<feature type="domain" description="SET" evidence="16">
    <location>
        <begin position="799"/>
        <end position="1103"/>
    </location>
</feature>
<evidence type="ECO:0000256" key="11">
    <source>
        <dbReference type="ARBA" id="ARBA00022853"/>
    </source>
</evidence>
<dbReference type="SMART" id="SM00317">
    <property type="entry name" value="SET"/>
    <property type="match status" value="1"/>
</dbReference>
<evidence type="ECO:0008006" key="21">
    <source>
        <dbReference type="Google" id="ProtNLM"/>
    </source>
</evidence>
<accession>A0AAV1Z741</accession>
<evidence type="ECO:0000256" key="2">
    <source>
        <dbReference type="ARBA" id="ARBA00004286"/>
    </source>
</evidence>
<dbReference type="InterPro" id="IPR041291">
    <property type="entry name" value="TUDOR_5"/>
</dbReference>
<organism evidence="19 20">
    <name type="scientific">Larinioides sclopetarius</name>
    <dbReference type="NCBI Taxonomy" id="280406"/>
    <lineage>
        <taxon>Eukaryota</taxon>
        <taxon>Metazoa</taxon>
        <taxon>Ecdysozoa</taxon>
        <taxon>Arthropoda</taxon>
        <taxon>Chelicerata</taxon>
        <taxon>Arachnida</taxon>
        <taxon>Araneae</taxon>
        <taxon>Araneomorphae</taxon>
        <taxon>Entelegynae</taxon>
        <taxon>Araneoidea</taxon>
        <taxon>Araneidae</taxon>
        <taxon>Larinioides</taxon>
    </lineage>
</organism>
<dbReference type="InterPro" id="IPR051516">
    <property type="entry name" value="SETDB_methyltransferase"/>
</dbReference>
<evidence type="ECO:0000256" key="5">
    <source>
        <dbReference type="ARBA" id="ARBA00022603"/>
    </source>
</evidence>
<comment type="caution">
    <text evidence="19">The sequence shown here is derived from an EMBL/GenBank/DDBJ whole genome shotgun (WGS) entry which is preliminary data.</text>
</comment>
<evidence type="ECO:0000259" key="17">
    <source>
        <dbReference type="PROSITE" id="PS50867"/>
    </source>
</evidence>
<evidence type="ECO:0000256" key="12">
    <source>
        <dbReference type="ARBA" id="ARBA00023015"/>
    </source>
</evidence>
<dbReference type="Pfam" id="PF00856">
    <property type="entry name" value="SET"/>
    <property type="match status" value="1"/>
</dbReference>
<dbReference type="SMART" id="SM00391">
    <property type="entry name" value="MBD"/>
    <property type="match status" value="1"/>
</dbReference>
<dbReference type="GO" id="GO:0005694">
    <property type="term" value="C:chromosome"/>
    <property type="evidence" value="ECO:0007669"/>
    <property type="project" value="UniProtKB-SubCell"/>
</dbReference>
<dbReference type="InterPro" id="IPR001214">
    <property type="entry name" value="SET_dom"/>
</dbReference>
<keyword evidence="3" id="KW-0158">Chromosome</keyword>
<evidence type="ECO:0000313" key="19">
    <source>
        <dbReference type="EMBL" id="CAL1267319.1"/>
    </source>
</evidence>
<keyword evidence="11" id="KW-0156">Chromatin regulator</keyword>
<feature type="domain" description="Pre-SET" evidence="17">
    <location>
        <begin position="728"/>
        <end position="796"/>
    </location>
</feature>
<dbReference type="GO" id="GO:0010629">
    <property type="term" value="P:negative regulation of gene expression"/>
    <property type="evidence" value="ECO:0007669"/>
    <property type="project" value="TreeGrafter"/>
</dbReference>
<dbReference type="Pfam" id="PF18358">
    <property type="entry name" value="Tudor_4"/>
    <property type="match status" value="1"/>
</dbReference>
<dbReference type="GO" id="GO:0070828">
    <property type="term" value="P:heterochromatin organization"/>
    <property type="evidence" value="ECO:0007669"/>
    <property type="project" value="TreeGrafter"/>
</dbReference>
<dbReference type="InterPro" id="IPR041292">
    <property type="entry name" value="Tudor_4"/>
</dbReference>
<dbReference type="InterPro" id="IPR046341">
    <property type="entry name" value="SET_dom_sf"/>
</dbReference>
<dbReference type="SMART" id="SM00468">
    <property type="entry name" value="PreSET"/>
    <property type="match status" value="1"/>
</dbReference>
<keyword evidence="7" id="KW-0949">S-adenosyl-L-methionine</keyword>
<dbReference type="Gene3D" id="2.170.270.10">
    <property type="entry name" value="SET domain"/>
    <property type="match status" value="2"/>
</dbReference>
<dbReference type="InterPro" id="IPR016177">
    <property type="entry name" value="DNA-bd_dom_sf"/>
</dbReference>
<keyword evidence="10" id="KW-0862">Zinc</keyword>
<dbReference type="Pfam" id="PF01429">
    <property type="entry name" value="MBD"/>
    <property type="match status" value="1"/>
</dbReference>
<dbReference type="CDD" id="cd21181">
    <property type="entry name" value="Tudor_SETDB1_rpt2"/>
    <property type="match status" value="1"/>
</dbReference>
<dbReference type="PROSITE" id="PS50867">
    <property type="entry name" value="PRE_SET"/>
    <property type="match status" value="1"/>
</dbReference>
<evidence type="ECO:0000256" key="13">
    <source>
        <dbReference type="ARBA" id="ARBA00023163"/>
    </source>
</evidence>
<dbReference type="AlphaFoldDB" id="A0AAV1Z741"/>
<keyword evidence="4" id="KW-0678">Repressor</keyword>
<dbReference type="GO" id="GO:0032259">
    <property type="term" value="P:methylation"/>
    <property type="evidence" value="ECO:0007669"/>
    <property type="project" value="UniProtKB-KW"/>
</dbReference>
<dbReference type="SUPFAM" id="SSF82199">
    <property type="entry name" value="SET domain"/>
    <property type="match status" value="1"/>
</dbReference>
<evidence type="ECO:0000259" key="16">
    <source>
        <dbReference type="PROSITE" id="PS50280"/>
    </source>
</evidence>
<dbReference type="EMBL" id="CAXIEN010000027">
    <property type="protein sequence ID" value="CAL1267319.1"/>
    <property type="molecule type" value="Genomic_DNA"/>
</dbReference>
<dbReference type="GO" id="GO:0046974">
    <property type="term" value="F:histone H3K9 methyltransferase activity"/>
    <property type="evidence" value="ECO:0007669"/>
    <property type="project" value="TreeGrafter"/>
</dbReference>
<dbReference type="GO" id="GO:0008270">
    <property type="term" value="F:zinc ion binding"/>
    <property type="evidence" value="ECO:0007669"/>
    <property type="project" value="InterPro"/>
</dbReference>
<keyword evidence="9" id="KW-0677">Repeat</keyword>
<evidence type="ECO:0000256" key="8">
    <source>
        <dbReference type="ARBA" id="ARBA00022723"/>
    </source>
</evidence>
<evidence type="ECO:0000256" key="1">
    <source>
        <dbReference type="ARBA" id="ARBA00004123"/>
    </source>
</evidence>
<reference evidence="19 20" key="1">
    <citation type="submission" date="2024-04" db="EMBL/GenBank/DDBJ databases">
        <authorList>
            <person name="Rising A."/>
            <person name="Reimegard J."/>
            <person name="Sonavane S."/>
            <person name="Akerstrom W."/>
            <person name="Nylinder S."/>
            <person name="Hedman E."/>
            <person name="Kallberg Y."/>
        </authorList>
    </citation>
    <scope>NUCLEOTIDE SEQUENCE [LARGE SCALE GENOMIC DNA]</scope>
</reference>
<name>A0AAV1Z741_9ARAC</name>
<dbReference type="Pfam" id="PF18359">
    <property type="entry name" value="Tudor_5"/>
    <property type="match status" value="1"/>
</dbReference>
<comment type="subcellular location">
    <subcellularLocation>
        <location evidence="2">Chromosome</location>
    </subcellularLocation>
    <subcellularLocation>
        <location evidence="1">Nucleus</location>
    </subcellularLocation>
</comment>
<evidence type="ECO:0000313" key="20">
    <source>
        <dbReference type="Proteomes" id="UP001497382"/>
    </source>
</evidence>
<keyword evidence="6" id="KW-0808">Transferase</keyword>
<sequence length="1128" mass="129421">LYFFKYWHISNFVILQFKHNNDKCGGINSLIFSYIYRKDYRRSSKRRLYPSAPRKKKTAKNIREWRERINASKMPVLQQPVESECVMEVDVAPSLPNYEEMKKAASDTYKKFSSLVNDDPASKFMGLLNSCKTLILCEEKKDNTISKILDTTKRAEEVLKESSRFCKKFRPFFESKAFLFTTELDTIKTHPDYQKLSISLNAAGNGSTIPKKDVPSSDGLEVLKVLSRTKSNLPPAGVIKRKELVPGMEVWVMKSNPIDIFVEGTILSSCEAENKTMYKVRFEETKTIAPKFYTAKQLAYKKNPDVIVPVGTRIAARYTDGQNSRIYAGIVAEPPKFTNHERYLIFFDDGYAQYIEHKDIYVVCYQSIDVADDVHENISEFIRAYLQKYPERPMVKLQKDQITKTEYDRKWWDTRVLDVDASMVKMYFIASQRTEWIYRGSTRLKLLYNELANAEASRIAGKHRRHNIVPRKPHQPYVEYTRDTRGPDDPDIETIELDSGSDSEDGKVKTLQHARRKTGGSQYLTNGERPRNTARKSTSLKPRNTDSGIDLDEFNQPDIQSHLGYKDLHNLVSFSRVLFISHQCCRSCRELTDPVEFKGKNPFLIPIYVGWERQIRKFTKVGSKLNIMYRTPCGKHLRELQEIQDYLTLVHSRLTIDFFSIDPFVVVFRTFRPREVKYELPDVTKGNENVPVCCVNSWENTPPPFVEYSSKRFPGNGVFLNEDKEFLCGCSCTDNCQDSANCECQQITSYAHNGTLKGNVGYKFRRLREPLVTGIFECNSRCKCGPQCGNRVVQNGLQVRLQMFKTQRKGWGIRCLDDIDAGMFICIYAGQLLTEQGADEDGNQFGDEYLAELDHIEVAEKIKEGYESDVSDIEDMEVEEIKLEENQDEDYKDKSESSSSDSEVNVCDTDSEYEESLRSTAVNYTTRSRRKSVKMSDCSSMSSMDSLSNSASNKKNNINKELPDLSSLDAFKLIPRPLSPASEEFLEKTELKRIPKITEDDSNPKAVAKKSLSMKHPGASLPAIPTIKQRGYKSVRSYYGEDGLYIMDAKSKGNIGRYLNHSCAPNVFVQNVFVETHDLRFPEVAFFAQNFIQAGTELTWDYNYEVGSVQGKVMYCYCDARTCRGRLL</sequence>
<keyword evidence="13" id="KW-0804">Transcription</keyword>
<feature type="compositionally biased region" description="Basic and acidic residues" evidence="15">
    <location>
        <begin position="882"/>
        <end position="896"/>
    </location>
</feature>
<gene>
    <name evidence="19" type="ORF">LARSCL_LOCUS3598</name>
</gene>
<dbReference type="PROSITE" id="PS50982">
    <property type="entry name" value="MBD"/>
    <property type="match status" value="1"/>
</dbReference>
<evidence type="ECO:0000256" key="15">
    <source>
        <dbReference type="SAM" id="MobiDB-lite"/>
    </source>
</evidence>
<protein>
    <recommendedName>
        <fullName evidence="21">Histone-lysine N-methyltransferase eggless</fullName>
    </recommendedName>
</protein>
<dbReference type="Gene3D" id="2.30.30.140">
    <property type="match status" value="2"/>
</dbReference>
<evidence type="ECO:0000259" key="18">
    <source>
        <dbReference type="PROSITE" id="PS50982"/>
    </source>
</evidence>
<feature type="domain" description="MBD" evidence="18">
    <location>
        <begin position="597"/>
        <end position="663"/>
    </location>
</feature>
<keyword evidence="20" id="KW-1185">Reference proteome</keyword>
<evidence type="ECO:0000256" key="10">
    <source>
        <dbReference type="ARBA" id="ARBA00022833"/>
    </source>
</evidence>
<dbReference type="PANTHER" id="PTHR46024">
    <property type="entry name" value="HISTONE-LYSINE N-METHYLTRANSFERASE EGGLESS"/>
    <property type="match status" value="1"/>
</dbReference>
<keyword evidence="8" id="KW-0479">Metal-binding</keyword>
<proteinExistence type="predicted"/>
<dbReference type="Pfam" id="PF05033">
    <property type="entry name" value="Pre-SET"/>
    <property type="match status" value="1"/>
</dbReference>
<dbReference type="GO" id="GO:0005634">
    <property type="term" value="C:nucleus"/>
    <property type="evidence" value="ECO:0007669"/>
    <property type="project" value="UniProtKB-SubCell"/>
</dbReference>
<feature type="non-terminal residue" evidence="19">
    <location>
        <position position="1"/>
    </location>
</feature>
<evidence type="ECO:0000256" key="9">
    <source>
        <dbReference type="ARBA" id="ARBA00022737"/>
    </source>
</evidence>
<feature type="compositionally biased region" description="Low complexity" evidence="15">
    <location>
        <begin position="935"/>
        <end position="960"/>
    </location>
</feature>
<keyword evidence="14" id="KW-0539">Nucleus</keyword>
<evidence type="ECO:0000256" key="14">
    <source>
        <dbReference type="ARBA" id="ARBA00023242"/>
    </source>
</evidence>
<dbReference type="PROSITE" id="PS50280">
    <property type="entry name" value="SET"/>
    <property type="match status" value="1"/>
</dbReference>
<feature type="region of interest" description="Disordered" evidence="15">
    <location>
        <begin position="882"/>
        <end position="960"/>
    </location>
</feature>
<evidence type="ECO:0000256" key="3">
    <source>
        <dbReference type="ARBA" id="ARBA00022454"/>
    </source>
</evidence>
<dbReference type="Proteomes" id="UP001497382">
    <property type="component" value="Unassembled WGS sequence"/>
</dbReference>
<keyword evidence="5" id="KW-0489">Methyltransferase</keyword>
<dbReference type="CDD" id="cd20382">
    <property type="entry name" value="Tudor_SETDB1_rpt1"/>
    <property type="match status" value="1"/>
</dbReference>
<evidence type="ECO:0000256" key="6">
    <source>
        <dbReference type="ARBA" id="ARBA00022679"/>
    </source>
</evidence>
<evidence type="ECO:0000256" key="4">
    <source>
        <dbReference type="ARBA" id="ARBA00022491"/>
    </source>
</evidence>
<keyword evidence="12" id="KW-0805">Transcription regulation</keyword>